<dbReference type="OrthoDB" id="9812769at2"/>
<dbReference type="Gene3D" id="1.10.287.80">
    <property type="entry name" value="ATP synthase, gamma subunit, helix hairpin domain"/>
    <property type="match status" value="1"/>
</dbReference>
<dbReference type="EMBL" id="JXJU01000009">
    <property type="protein sequence ID" value="PCR99369.1"/>
    <property type="molecule type" value="Genomic_DNA"/>
</dbReference>
<evidence type="ECO:0000313" key="13">
    <source>
        <dbReference type="Proteomes" id="UP000218181"/>
    </source>
</evidence>
<dbReference type="InterPro" id="IPR000131">
    <property type="entry name" value="ATP_synth_F1_gsu"/>
</dbReference>
<dbReference type="FunFam" id="3.40.1380.10:FF:000002">
    <property type="entry name" value="ATP synthase gamma chain"/>
    <property type="match status" value="1"/>
</dbReference>
<dbReference type="NCBIfam" id="NF004147">
    <property type="entry name" value="PRK05621.2-1"/>
    <property type="match status" value="1"/>
</dbReference>
<dbReference type="PROSITE" id="PS00153">
    <property type="entry name" value="ATPASE_GAMMA"/>
    <property type="match status" value="1"/>
</dbReference>
<keyword evidence="7 11" id="KW-0406">Ion transport</keyword>
<dbReference type="Gene3D" id="3.40.1380.10">
    <property type="match status" value="1"/>
</dbReference>
<dbReference type="GO" id="GO:0046933">
    <property type="term" value="F:proton-transporting ATP synthase activity, rotational mechanism"/>
    <property type="evidence" value="ECO:0007669"/>
    <property type="project" value="UniProtKB-UniRule"/>
</dbReference>
<dbReference type="NCBIfam" id="TIGR01146">
    <property type="entry name" value="ATPsyn_F1gamma"/>
    <property type="match status" value="1"/>
</dbReference>
<evidence type="ECO:0000256" key="2">
    <source>
        <dbReference type="ARBA" id="ARBA00004202"/>
    </source>
</evidence>
<dbReference type="GO" id="GO:0042777">
    <property type="term" value="P:proton motive force-driven plasma membrane ATP synthesis"/>
    <property type="evidence" value="ECO:0007669"/>
    <property type="project" value="UniProtKB-UniRule"/>
</dbReference>
<dbReference type="InterPro" id="IPR035968">
    <property type="entry name" value="ATP_synth_F1_ATPase_gsu"/>
</dbReference>
<comment type="subunit">
    <text evidence="11">F-type ATPases have 2 components, CF(1) - the catalytic core - and CF(0) - the membrane proton channel. CF(1) has five subunits: alpha(3), beta(3), gamma(1), delta(1), epsilon(1). CF(0) has three main subunits: a, b and c.</text>
</comment>
<dbReference type="AlphaFoldDB" id="A0A2A5RJS0"/>
<dbReference type="GO" id="GO:0005886">
    <property type="term" value="C:plasma membrane"/>
    <property type="evidence" value="ECO:0007669"/>
    <property type="project" value="UniProtKB-SubCell"/>
</dbReference>
<dbReference type="Pfam" id="PF00231">
    <property type="entry name" value="ATP-synt"/>
    <property type="match status" value="1"/>
</dbReference>
<reference evidence="12 13" key="1">
    <citation type="submission" date="2014-12" db="EMBL/GenBank/DDBJ databases">
        <title>Draft genome sequences of 10 type strains of Lactococcus.</title>
        <authorList>
            <person name="Sun Z."/>
            <person name="Zhong Z."/>
            <person name="Liu W."/>
            <person name="Zhang W."/>
            <person name="Zhang H."/>
        </authorList>
    </citation>
    <scope>NUCLEOTIDE SEQUENCE [LARGE SCALE GENOMIC DNA]</scope>
    <source>
        <strain evidence="12 13">JCM 16395</strain>
    </source>
</reference>
<evidence type="ECO:0000256" key="1">
    <source>
        <dbReference type="ARBA" id="ARBA00003456"/>
    </source>
</evidence>
<comment type="subcellular location">
    <subcellularLocation>
        <location evidence="2 11">Cell membrane</location>
        <topology evidence="2 11">Peripheral membrane protein</topology>
    </subcellularLocation>
</comment>
<dbReference type="PANTHER" id="PTHR11693">
    <property type="entry name" value="ATP SYNTHASE GAMMA CHAIN"/>
    <property type="match status" value="1"/>
</dbReference>
<comment type="caution">
    <text evidence="12">The sequence shown here is derived from an EMBL/GenBank/DDBJ whole genome shotgun (WGS) entry which is preliminary data.</text>
</comment>
<dbReference type="STRING" id="1291764.GCA_001311235_01487"/>
<organism evidence="12 13">
    <name type="scientific">Lactococcus fujiensis JCM 16395</name>
    <dbReference type="NCBI Taxonomy" id="1291764"/>
    <lineage>
        <taxon>Bacteria</taxon>
        <taxon>Bacillati</taxon>
        <taxon>Bacillota</taxon>
        <taxon>Bacilli</taxon>
        <taxon>Lactobacillales</taxon>
        <taxon>Streptococcaceae</taxon>
        <taxon>Lactococcus</taxon>
    </lineage>
</organism>
<dbReference type="SUPFAM" id="SSF52943">
    <property type="entry name" value="ATP synthase (F1-ATPase), gamma subunit"/>
    <property type="match status" value="1"/>
</dbReference>
<evidence type="ECO:0000256" key="9">
    <source>
        <dbReference type="ARBA" id="ARBA00023196"/>
    </source>
</evidence>
<evidence type="ECO:0000256" key="6">
    <source>
        <dbReference type="ARBA" id="ARBA00022781"/>
    </source>
</evidence>
<evidence type="ECO:0000256" key="7">
    <source>
        <dbReference type="ARBA" id="ARBA00023065"/>
    </source>
</evidence>
<dbReference type="PRINTS" id="PR00126">
    <property type="entry name" value="ATPASEGAMMA"/>
</dbReference>
<dbReference type="GO" id="GO:0045259">
    <property type="term" value="C:proton-transporting ATP synthase complex"/>
    <property type="evidence" value="ECO:0007669"/>
    <property type="project" value="UniProtKB-KW"/>
</dbReference>
<keyword evidence="13" id="KW-1185">Reference proteome</keyword>
<keyword evidence="5 11" id="KW-1003">Cell membrane</keyword>
<sequence>MPASLNEIKSKIASTKKTSQITGAMQMVSAAKLQKSESHAKRFQIYASKVHQVTVDLISHDREPSKNPMLLKRPVKKKGYLVITSDRGLVGGYNANILKSVMSELMKEQNDDAFSVMVLGGMGADFFNARNIKVSYELRNLSDQPSFEEVRKIVSEAVDLYQAEEFDELYVCYNHHVNSLISQVRMERMLPISFDGIEQSGKATDLFDYEPSRESILDQLLPQYAESMIYGAIVDAKTAEHAAGMTAMRTATDNAHSVINDLTVQYNRARQAAITQEITEIVAGASAL</sequence>
<accession>A0A2A5RJS0</accession>
<dbReference type="InterPro" id="IPR023632">
    <property type="entry name" value="ATP_synth_F1_gsu_CS"/>
</dbReference>
<dbReference type="PANTHER" id="PTHR11693:SF22">
    <property type="entry name" value="ATP SYNTHASE SUBUNIT GAMMA, MITOCHONDRIAL"/>
    <property type="match status" value="1"/>
</dbReference>
<evidence type="ECO:0000256" key="8">
    <source>
        <dbReference type="ARBA" id="ARBA00023136"/>
    </source>
</evidence>
<name>A0A2A5RJS0_9LACT</name>
<comment type="function">
    <text evidence="1 11">Produces ATP from ADP in the presence of a proton gradient across the membrane. The gamma chain is believed to be important in regulating ATPase activity and the flow of protons through the CF(0) complex.</text>
</comment>
<keyword evidence="8 11" id="KW-0472">Membrane</keyword>
<evidence type="ECO:0000256" key="5">
    <source>
        <dbReference type="ARBA" id="ARBA00022475"/>
    </source>
</evidence>
<evidence type="ECO:0000313" key="12">
    <source>
        <dbReference type="EMBL" id="PCR99369.1"/>
    </source>
</evidence>
<dbReference type="CDD" id="cd12151">
    <property type="entry name" value="F1-ATPase_gamma"/>
    <property type="match status" value="1"/>
</dbReference>
<dbReference type="GO" id="GO:0005524">
    <property type="term" value="F:ATP binding"/>
    <property type="evidence" value="ECO:0007669"/>
    <property type="project" value="UniProtKB-UniRule"/>
</dbReference>
<evidence type="ECO:0000256" key="11">
    <source>
        <dbReference type="HAMAP-Rule" id="MF_00815"/>
    </source>
</evidence>
<dbReference type="HAMAP" id="MF_00815">
    <property type="entry name" value="ATP_synth_gamma_bact"/>
    <property type="match status" value="1"/>
</dbReference>
<comment type="similarity">
    <text evidence="3 11">Belongs to the ATPase gamma chain family.</text>
</comment>
<evidence type="ECO:0000256" key="3">
    <source>
        <dbReference type="ARBA" id="ARBA00007681"/>
    </source>
</evidence>
<dbReference type="RefSeq" id="WP_096818692.1">
    <property type="nucleotide sequence ID" value="NZ_JXJU01000009.1"/>
</dbReference>
<evidence type="ECO:0000256" key="10">
    <source>
        <dbReference type="ARBA" id="ARBA00023310"/>
    </source>
</evidence>
<dbReference type="Proteomes" id="UP000218181">
    <property type="component" value="Unassembled WGS sequence"/>
</dbReference>
<gene>
    <name evidence="11" type="primary">atpG</name>
    <name evidence="12" type="ORF">RT41_GL002010</name>
</gene>
<keyword evidence="9 11" id="KW-0139">CF(1)</keyword>
<evidence type="ECO:0000256" key="4">
    <source>
        <dbReference type="ARBA" id="ARBA00022448"/>
    </source>
</evidence>
<protein>
    <recommendedName>
        <fullName evidence="11">ATP synthase gamma chain</fullName>
    </recommendedName>
    <alternativeName>
        <fullName evidence="11">ATP synthase F1 sector gamma subunit</fullName>
    </alternativeName>
    <alternativeName>
        <fullName evidence="11">F-ATPase gamma subunit</fullName>
    </alternativeName>
</protein>
<keyword evidence="4 11" id="KW-0813">Transport</keyword>
<keyword evidence="10 11" id="KW-0066">ATP synthesis</keyword>
<proteinExistence type="inferred from homology"/>
<keyword evidence="6 11" id="KW-0375">Hydrogen ion transport</keyword>